<dbReference type="Proteomes" id="UP000295075">
    <property type="component" value="Unassembled WGS sequence"/>
</dbReference>
<dbReference type="PIRSF" id="PIRSF000126">
    <property type="entry name" value="11-beta-HSD1"/>
    <property type="match status" value="1"/>
</dbReference>
<evidence type="ECO:0000256" key="2">
    <source>
        <dbReference type="ARBA" id="ARBA00023002"/>
    </source>
</evidence>
<dbReference type="InterPro" id="IPR036291">
    <property type="entry name" value="NAD(P)-bd_dom_sf"/>
</dbReference>
<reference evidence="4 5" key="1">
    <citation type="submission" date="2019-03" db="EMBL/GenBank/DDBJ databases">
        <title>Draft genome sequences of novel Actinobacteria.</title>
        <authorList>
            <person name="Sahin N."/>
            <person name="Ay H."/>
            <person name="Saygin H."/>
        </authorList>
    </citation>
    <scope>NUCLEOTIDE SEQUENCE [LARGE SCALE GENOMIC DNA]</scope>
    <source>
        <strain evidence="4 5">JCM 30547</strain>
    </source>
</reference>
<dbReference type="GO" id="GO:0016491">
    <property type="term" value="F:oxidoreductase activity"/>
    <property type="evidence" value="ECO:0007669"/>
    <property type="project" value="UniProtKB-KW"/>
</dbReference>
<dbReference type="PRINTS" id="PR00081">
    <property type="entry name" value="GDHRDH"/>
</dbReference>
<dbReference type="SUPFAM" id="SSF51735">
    <property type="entry name" value="NAD(P)-binding Rossmann-fold domains"/>
    <property type="match status" value="1"/>
</dbReference>
<comment type="caution">
    <text evidence="4">The sequence shown here is derived from an EMBL/GenBank/DDBJ whole genome shotgun (WGS) entry which is preliminary data.</text>
</comment>
<name>A0A4R4QEW9_9ACTN</name>
<dbReference type="Pfam" id="PF00106">
    <property type="entry name" value="adh_short"/>
    <property type="match status" value="1"/>
</dbReference>
<proteinExistence type="inferred from homology"/>
<dbReference type="CDD" id="cd05233">
    <property type="entry name" value="SDR_c"/>
    <property type="match status" value="1"/>
</dbReference>
<dbReference type="EMBL" id="SMKA01000009">
    <property type="protein sequence ID" value="TDC34146.1"/>
    <property type="molecule type" value="Genomic_DNA"/>
</dbReference>
<evidence type="ECO:0000256" key="3">
    <source>
        <dbReference type="RuleBase" id="RU000363"/>
    </source>
</evidence>
<comment type="similarity">
    <text evidence="1 3">Belongs to the short-chain dehydrogenases/reductases (SDR) family.</text>
</comment>
<dbReference type="RefSeq" id="WP_132402159.1">
    <property type="nucleotide sequence ID" value="NZ_SMKA01000009.1"/>
</dbReference>
<dbReference type="Gene3D" id="3.40.50.720">
    <property type="entry name" value="NAD(P)-binding Rossmann-like Domain"/>
    <property type="match status" value="1"/>
</dbReference>
<evidence type="ECO:0000313" key="4">
    <source>
        <dbReference type="EMBL" id="TDC34146.1"/>
    </source>
</evidence>
<dbReference type="PRINTS" id="PR00080">
    <property type="entry name" value="SDRFAMILY"/>
</dbReference>
<dbReference type="PROSITE" id="PS00061">
    <property type="entry name" value="ADH_SHORT"/>
    <property type="match status" value="1"/>
</dbReference>
<dbReference type="AlphaFoldDB" id="A0A4R4QEW9"/>
<protein>
    <submittedName>
        <fullName evidence="4">SDR family NAD(P)-dependent oxidoreductase</fullName>
    </submittedName>
</protein>
<keyword evidence="2" id="KW-0560">Oxidoreductase</keyword>
<dbReference type="GO" id="GO:0016020">
    <property type="term" value="C:membrane"/>
    <property type="evidence" value="ECO:0007669"/>
    <property type="project" value="TreeGrafter"/>
</dbReference>
<dbReference type="InterPro" id="IPR020904">
    <property type="entry name" value="Sc_DH/Rdtase_CS"/>
</dbReference>
<gene>
    <name evidence="4" type="ORF">E1261_04280</name>
</gene>
<sequence>MTTRPKALITGASSGIGAAFALTFAERGYDLVLLARRLDRLEEVAADAGRRGASVETFVTDLSSSDGLAAAAERAATGDVDLLISNAGASGYAPLRDVSAADLDTLWRLNSTAPVTLAHAVLPSLLAKGRGNIVTVASLLAFSAGVAAPGMPARTLYAAAKSATVAFTRTLANELAGTGIHATVVCPGLVATEWSGGANRNRPGAMSAEDVATATAVAVARGEAICVPGLSEPDALDQLQQAERTLLAAAGQSTLAERYATASS</sequence>
<evidence type="ECO:0000256" key="1">
    <source>
        <dbReference type="ARBA" id="ARBA00006484"/>
    </source>
</evidence>
<dbReference type="OrthoDB" id="9797538at2"/>
<evidence type="ECO:0000313" key="5">
    <source>
        <dbReference type="Proteomes" id="UP000295075"/>
    </source>
</evidence>
<dbReference type="InterPro" id="IPR002347">
    <property type="entry name" value="SDR_fam"/>
</dbReference>
<accession>A0A4R4QEW9</accession>
<dbReference type="PANTHER" id="PTHR44196:SF1">
    <property type="entry name" value="DEHYDROGENASE_REDUCTASE SDR FAMILY MEMBER 7B"/>
    <property type="match status" value="1"/>
</dbReference>
<organism evidence="4 5">
    <name type="scientific">Kribbella albertanoniae</name>
    <dbReference type="NCBI Taxonomy" id="1266829"/>
    <lineage>
        <taxon>Bacteria</taxon>
        <taxon>Bacillati</taxon>
        <taxon>Actinomycetota</taxon>
        <taxon>Actinomycetes</taxon>
        <taxon>Propionibacteriales</taxon>
        <taxon>Kribbellaceae</taxon>
        <taxon>Kribbella</taxon>
    </lineage>
</organism>
<keyword evidence="5" id="KW-1185">Reference proteome</keyword>
<dbReference type="PANTHER" id="PTHR44196">
    <property type="entry name" value="DEHYDROGENASE/REDUCTASE SDR FAMILY MEMBER 7B"/>
    <property type="match status" value="1"/>
</dbReference>